<dbReference type="EMBL" id="JAHRIQ010060454">
    <property type="protein sequence ID" value="MEQ2241183.1"/>
    <property type="molecule type" value="Genomic_DNA"/>
</dbReference>
<comment type="caution">
    <text evidence="2">The sequence shown here is derived from an EMBL/GenBank/DDBJ whole genome shotgun (WGS) entry which is preliminary data.</text>
</comment>
<evidence type="ECO:0000313" key="2">
    <source>
        <dbReference type="EMBL" id="MEQ2241183.1"/>
    </source>
</evidence>
<feature type="region of interest" description="Disordered" evidence="1">
    <location>
        <begin position="1"/>
        <end position="22"/>
    </location>
</feature>
<feature type="compositionally biased region" description="Polar residues" evidence="1">
    <location>
        <begin position="1"/>
        <end position="20"/>
    </location>
</feature>
<proteinExistence type="predicted"/>
<evidence type="ECO:0000313" key="3">
    <source>
        <dbReference type="Proteomes" id="UP001482620"/>
    </source>
</evidence>
<reference evidence="2 3" key="1">
    <citation type="submission" date="2021-06" db="EMBL/GenBank/DDBJ databases">
        <authorList>
            <person name="Palmer J.M."/>
        </authorList>
    </citation>
    <scope>NUCLEOTIDE SEQUENCE [LARGE SCALE GENOMIC DNA]</scope>
    <source>
        <strain evidence="3">if_2019</strain>
        <tissue evidence="2">Muscle</tissue>
    </source>
</reference>
<sequence length="79" mass="8599">MVNTSVNLPQSKDRSGSTGSDCKIASRFTCPACPQSNATHYLEEFVRTARLPVSFSLRGLLTSSKNQHTHLQCADPEAC</sequence>
<name>A0ABV0UAI8_9TELE</name>
<accession>A0ABV0UAI8</accession>
<evidence type="ECO:0000256" key="1">
    <source>
        <dbReference type="SAM" id="MobiDB-lite"/>
    </source>
</evidence>
<keyword evidence="3" id="KW-1185">Reference proteome</keyword>
<dbReference type="Proteomes" id="UP001482620">
    <property type="component" value="Unassembled WGS sequence"/>
</dbReference>
<protein>
    <submittedName>
        <fullName evidence="2">Uncharacterized protein</fullName>
    </submittedName>
</protein>
<gene>
    <name evidence="2" type="ORF">ILYODFUR_022734</name>
</gene>
<organism evidence="2 3">
    <name type="scientific">Ilyodon furcidens</name>
    <name type="common">goldbreast splitfin</name>
    <dbReference type="NCBI Taxonomy" id="33524"/>
    <lineage>
        <taxon>Eukaryota</taxon>
        <taxon>Metazoa</taxon>
        <taxon>Chordata</taxon>
        <taxon>Craniata</taxon>
        <taxon>Vertebrata</taxon>
        <taxon>Euteleostomi</taxon>
        <taxon>Actinopterygii</taxon>
        <taxon>Neopterygii</taxon>
        <taxon>Teleostei</taxon>
        <taxon>Neoteleostei</taxon>
        <taxon>Acanthomorphata</taxon>
        <taxon>Ovalentaria</taxon>
        <taxon>Atherinomorphae</taxon>
        <taxon>Cyprinodontiformes</taxon>
        <taxon>Goodeidae</taxon>
        <taxon>Ilyodon</taxon>
    </lineage>
</organism>